<dbReference type="PROSITE" id="PS50930">
    <property type="entry name" value="HTH_LYTTR"/>
    <property type="match status" value="1"/>
</dbReference>
<sequence>MIKFITVDQDSLCLEHLKNVLKGFDNVKLIGSYQNPLPALNEIQGLNPHVLISDILMSEMNGLEFAEKAASILPNIYIVFLTEYDKFALKAFELGAFDYIMKPATAKRLSKLILRVSANINMRKKDDIKPLRPVSNHFKNYITVNKSDSIVLINKEEILYCCASNKKTHVFVEDGCFECRYTLEQLEGILEPFFLRCHRGYLVNVQFVREISPMFNQTYIIRLKNSRAEIPVSRNYAIKIREFLSF</sequence>
<protein>
    <recommendedName>
        <fullName evidence="1">Stage 0 sporulation protein A homolog</fullName>
    </recommendedName>
</protein>
<dbReference type="Proteomes" id="UP000253034">
    <property type="component" value="Unassembled WGS sequence"/>
</dbReference>
<evidence type="ECO:0000256" key="2">
    <source>
        <dbReference type="ARBA" id="ARBA00024867"/>
    </source>
</evidence>
<dbReference type="EMBL" id="QPJT01000025">
    <property type="protein sequence ID" value="RCX11359.1"/>
    <property type="molecule type" value="Genomic_DNA"/>
</dbReference>
<dbReference type="Pfam" id="PF00072">
    <property type="entry name" value="Response_reg"/>
    <property type="match status" value="1"/>
</dbReference>
<dbReference type="OrthoDB" id="9809318at2"/>
<evidence type="ECO:0000313" key="6">
    <source>
        <dbReference type="EMBL" id="RCX11359.1"/>
    </source>
</evidence>
<evidence type="ECO:0000256" key="1">
    <source>
        <dbReference type="ARBA" id="ARBA00018672"/>
    </source>
</evidence>
<dbReference type="Gene3D" id="2.40.50.40">
    <property type="match status" value="1"/>
</dbReference>
<keyword evidence="3" id="KW-0597">Phosphoprotein</keyword>
<dbReference type="SMART" id="SM00448">
    <property type="entry name" value="REC"/>
    <property type="match status" value="1"/>
</dbReference>
<comment type="caution">
    <text evidence="6">The sequence shown here is derived from an EMBL/GenBank/DDBJ whole genome shotgun (WGS) entry which is preliminary data.</text>
</comment>
<reference evidence="6 7" key="1">
    <citation type="submission" date="2018-07" db="EMBL/GenBank/DDBJ databases">
        <title>Genomic Encyclopedia of Type Strains, Phase IV (KMG-IV): sequencing the most valuable type-strain genomes for metagenomic binning, comparative biology and taxonomic classification.</title>
        <authorList>
            <person name="Goeker M."/>
        </authorList>
    </citation>
    <scope>NUCLEOTIDE SEQUENCE [LARGE SCALE GENOMIC DNA]</scope>
    <source>
        <strain evidence="6 7">DSM 27016</strain>
    </source>
</reference>
<dbReference type="Gene3D" id="2.20.25.10">
    <property type="match status" value="1"/>
</dbReference>
<dbReference type="Gene3D" id="3.40.50.2300">
    <property type="match status" value="1"/>
</dbReference>
<dbReference type="PROSITE" id="PS50110">
    <property type="entry name" value="RESPONSE_REGULATORY"/>
    <property type="match status" value="1"/>
</dbReference>
<dbReference type="InterPro" id="IPR011006">
    <property type="entry name" value="CheY-like_superfamily"/>
</dbReference>
<evidence type="ECO:0000313" key="7">
    <source>
        <dbReference type="Proteomes" id="UP000253034"/>
    </source>
</evidence>
<dbReference type="SMART" id="SM00850">
    <property type="entry name" value="LytTR"/>
    <property type="match status" value="1"/>
</dbReference>
<accession>A0A369APQ6</accession>
<dbReference type="Pfam" id="PF04397">
    <property type="entry name" value="LytTR"/>
    <property type="match status" value="1"/>
</dbReference>
<proteinExistence type="predicted"/>
<dbReference type="InterPro" id="IPR007492">
    <property type="entry name" value="LytTR_DNA-bd_dom"/>
</dbReference>
<keyword evidence="7" id="KW-1185">Reference proteome</keyword>
<dbReference type="PANTHER" id="PTHR37299:SF1">
    <property type="entry name" value="STAGE 0 SPORULATION PROTEIN A HOMOLOG"/>
    <property type="match status" value="1"/>
</dbReference>
<dbReference type="SUPFAM" id="SSF52172">
    <property type="entry name" value="CheY-like"/>
    <property type="match status" value="1"/>
</dbReference>
<dbReference type="PANTHER" id="PTHR37299">
    <property type="entry name" value="TRANSCRIPTIONAL REGULATOR-RELATED"/>
    <property type="match status" value="1"/>
</dbReference>
<dbReference type="InterPro" id="IPR001789">
    <property type="entry name" value="Sig_transdc_resp-reg_receiver"/>
</dbReference>
<organism evidence="6 7">
    <name type="scientific">Anaerobacterium chartisolvens</name>
    <dbReference type="NCBI Taxonomy" id="1297424"/>
    <lineage>
        <taxon>Bacteria</taxon>
        <taxon>Bacillati</taxon>
        <taxon>Bacillota</taxon>
        <taxon>Clostridia</taxon>
        <taxon>Eubacteriales</taxon>
        <taxon>Oscillospiraceae</taxon>
        <taxon>Anaerobacterium</taxon>
    </lineage>
</organism>
<evidence type="ECO:0000256" key="3">
    <source>
        <dbReference type="PROSITE-ProRule" id="PRU00169"/>
    </source>
</evidence>
<feature type="domain" description="HTH LytTR-type" evidence="5">
    <location>
        <begin position="142"/>
        <end position="246"/>
    </location>
</feature>
<evidence type="ECO:0000259" key="4">
    <source>
        <dbReference type="PROSITE" id="PS50110"/>
    </source>
</evidence>
<feature type="domain" description="Response regulatory" evidence="4">
    <location>
        <begin position="3"/>
        <end position="117"/>
    </location>
</feature>
<name>A0A369APQ6_9FIRM</name>
<feature type="modified residue" description="4-aspartylphosphate" evidence="3">
    <location>
        <position position="54"/>
    </location>
</feature>
<dbReference type="InterPro" id="IPR046947">
    <property type="entry name" value="LytR-like"/>
</dbReference>
<evidence type="ECO:0000259" key="5">
    <source>
        <dbReference type="PROSITE" id="PS50930"/>
    </source>
</evidence>
<dbReference type="RefSeq" id="WP_147273201.1">
    <property type="nucleotide sequence ID" value="NZ_QPJT01000025.1"/>
</dbReference>
<dbReference type="GO" id="GO:0003677">
    <property type="term" value="F:DNA binding"/>
    <property type="evidence" value="ECO:0007669"/>
    <property type="project" value="InterPro"/>
</dbReference>
<dbReference type="GO" id="GO:0000156">
    <property type="term" value="F:phosphorelay response regulator activity"/>
    <property type="evidence" value="ECO:0007669"/>
    <property type="project" value="InterPro"/>
</dbReference>
<gene>
    <name evidence="6" type="ORF">DFR58_1255</name>
</gene>
<dbReference type="AlphaFoldDB" id="A0A369APQ6"/>
<comment type="function">
    <text evidence="2">May play the central regulatory role in sporulation. It may be an element of the effector pathway responsible for the activation of sporulation genes in response to nutritional stress. Spo0A may act in concert with spo0H (a sigma factor) to control the expression of some genes that are critical to the sporulation process.</text>
</comment>